<keyword evidence="2" id="KW-1185">Reference proteome</keyword>
<protein>
    <submittedName>
        <fullName evidence="1">Uncharacterized protein</fullName>
    </submittedName>
</protein>
<comment type="caution">
    <text evidence="1">The sequence shown here is derived from an EMBL/GenBank/DDBJ whole genome shotgun (WGS) entry which is preliminary data.</text>
</comment>
<sequence>MNDSKEFDLNSLVNRIKNKVEEFKRIDDNSHNLLNLYFDQLVEEINEQSYVAYRMLSDHFDAMSNAVMCMKNELLQNVPNESLKTRMTFWTMNVEELFETNTWSPKQCVDLLKQQQEITALVTRKFYEYTDFKKAMLVPIKDNIDMCSIFGQLILKDFFHLLFGIGSIVIGDQEPSPKFNKQEKPNFLCKISGNKKNSPKLFSFQN</sequence>
<gene>
    <name evidence="1" type="ORF">BpHYR1_034850</name>
</gene>
<dbReference type="AlphaFoldDB" id="A0A3M7P721"/>
<organism evidence="1 2">
    <name type="scientific">Brachionus plicatilis</name>
    <name type="common">Marine rotifer</name>
    <name type="synonym">Brachionus muelleri</name>
    <dbReference type="NCBI Taxonomy" id="10195"/>
    <lineage>
        <taxon>Eukaryota</taxon>
        <taxon>Metazoa</taxon>
        <taxon>Spiralia</taxon>
        <taxon>Gnathifera</taxon>
        <taxon>Rotifera</taxon>
        <taxon>Eurotatoria</taxon>
        <taxon>Monogononta</taxon>
        <taxon>Pseudotrocha</taxon>
        <taxon>Ploima</taxon>
        <taxon>Brachionidae</taxon>
        <taxon>Brachionus</taxon>
    </lineage>
</organism>
<accession>A0A3M7P721</accession>
<name>A0A3M7P721_BRAPC</name>
<dbReference type="EMBL" id="REGN01012736">
    <property type="protein sequence ID" value="RMZ94901.1"/>
    <property type="molecule type" value="Genomic_DNA"/>
</dbReference>
<evidence type="ECO:0000313" key="2">
    <source>
        <dbReference type="Proteomes" id="UP000276133"/>
    </source>
</evidence>
<dbReference type="Proteomes" id="UP000276133">
    <property type="component" value="Unassembled WGS sequence"/>
</dbReference>
<evidence type="ECO:0000313" key="1">
    <source>
        <dbReference type="EMBL" id="RMZ94901.1"/>
    </source>
</evidence>
<reference evidence="1 2" key="1">
    <citation type="journal article" date="2018" name="Sci. Rep.">
        <title>Genomic signatures of local adaptation to the degree of environmental predictability in rotifers.</title>
        <authorList>
            <person name="Franch-Gras L."/>
            <person name="Hahn C."/>
            <person name="Garcia-Roger E.M."/>
            <person name="Carmona M.J."/>
            <person name="Serra M."/>
            <person name="Gomez A."/>
        </authorList>
    </citation>
    <scope>NUCLEOTIDE SEQUENCE [LARGE SCALE GENOMIC DNA]</scope>
    <source>
        <strain evidence="1">HYR1</strain>
    </source>
</reference>
<proteinExistence type="predicted"/>